<dbReference type="EMBL" id="RJVO01000001">
    <property type="protein sequence ID" value="ROH93822.1"/>
    <property type="molecule type" value="Genomic_DNA"/>
</dbReference>
<dbReference type="AlphaFoldDB" id="A0A3N0VM13"/>
<name>A0A3N0VM13_9GAMM</name>
<comment type="caution">
    <text evidence="1">The sequence shown here is derived from an EMBL/GenBank/DDBJ whole genome shotgun (WGS) entry which is preliminary data.</text>
</comment>
<evidence type="ECO:0000313" key="1">
    <source>
        <dbReference type="EMBL" id="ROH93822.1"/>
    </source>
</evidence>
<organism evidence="1 2">
    <name type="scientific">Stagnimonas aquatica</name>
    <dbReference type="NCBI Taxonomy" id="2689987"/>
    <lineage>
        <taxon>Bacteria</taxon>
        <taxon>Pseudomonadati</taxon>
        <taxon>Pseudomonadota</taxon>
        <taxon>Gammaproteobacteria</taxon>
        <taxon>Nevskiales</taxon>
        <taxon>Nevskiaceae</taxon>
        <taxon>Stagnimonas</taxon>
    </lineage>
</organism>
<dbReference type="Proteomes" id="UP000282106">
    <property type="component" value="Unassembled WGS sequence"/>
</dbReference>
<accession>A0A3N0VM13</accession>
<dbReference type="InParanoid" id="A0A3N0VM13"/>
<gene>
    <name evidence="1" type="ORF">ED208_01435</name>
</gene>
<keyword evidence="2" id="KW-1185">Reference proteome</keyword>
<sequence>MPVSALPSGALESLLAPLGLRWQPVPDGAEIPGSYWGDSEAGLIGNCLHLRADTPVHSALHEACHWLLADEQRRAGLHTDAGGSDTEENAVCYLQCLLAERLPGYSRARCFADMDAWGYHFILGSAATWFAGDSADAQALLRERGWLPLASAAQQMQAQTE</sequence>
<evidence type="ECO:0008006" key="3">
    <source>
        <dbReference type="Google" id="ProtNLM"/>
    </source>
</evidence>
<evidence type="ECO:0000313" key="2">
    <source>
        <dbReference type="Proteomes" id="UP000282106"/>
    </source>
</evidence>
<proteinExistence type="predicted"/>
<reference evidence="1 2" key="1">
    <citation type="submission" date="2018-10" db="EMBL/GenBank/DDBJ databases">
        <authorList>
            <person name="Chen W.-M."/>
        </authorList>
    </citation>
    <scope>NUCLEOTIDE SEQUENCE [LARGE SCALE GENOMIC DNA]</scope>
    <source>
        <strain evidence="1 2">THS-13</strain>
    </source>
</reference>
<protein>
    <recommendedName>
        <fullName evidence="3">ImmA/IrrE family metallo-endopeptidase</fullName>
    </recommendedName>
</protein>